<dbReference type="GO" id="GO:0003729">
    <property type="term" value="F:mRNA binding"/>
    <property type="evidence" value="ECO:0007669"/>
    <property type="project" value="TreeGrafter"/>
</dbReference>
<dbReference type="OrthoDB" id="1875751at2759"/>
<dbReference type="GO" id="GO:0006417">
    <property type="term" value="P:regulation of translation"/>
    <property type="evidence" value="ECO:0007669"/>
    <property type="project" value="TreeGrafter"/>
</dbReference>
<keyword evidence="2" id="KW-0963">Cytoplasm</keyword>
<feature type="domain" description="RRM" evidence="5">
    <location>
        <begin position="2"/>
        <end position="30"/>
    </location>
</feature>
<dbReference type="InterPro" id="IPR012677">
    <property type="entry name" value="Nucleotide-bd_a/b_plait_sf"/>
</dbReference>
<keyword evidence="4" id="KW-0694">RNA-binding</keyword>
<dbReference type="Gene3D" id="3.30.70.330">
    <property type="match status" value="2"/>
</dbReference>
<organism evidence="6 7">
    <name type="scientific">Dibothriocephalus latus</name>
    <name type="common">Fish tapeworm</name>
    <name type="synonym">Diphyllobothrium latum</name>
    <dbReference type="NCBI Taxonomy" id="60516"/>
    <lineage>
        <taxon>Eukaryota</taxon>
        <taxon>Metazoa</taxon>
        <taxon>Spiralia</taxon>
        <taxon>Lophotrochozoa</taxon>
        <taxon>Platyhelminthes</taxon>
        <taxon>Cestoda</taxon>
        <taxon>Eucestoda</taxon>
        <taxon>Diphyllobothriidea</taxon>
        <taxon>Diphyllobothriidae</taxon>
        <taxon>Dibothriocephalus</taxon>
    </lineage>
</organism>
<dbReference type="PANTHER" id="PTHR48032:SF18">
    <property type="entry name" value="RRM DOMAIN-CONTAINING PROTEIN"/>
    <property type="match status" value="1"/>
</dbReference>
<keyword evidence="7" id="KW-1185">Reference proteome</keyword>
<evidence type="ECO:0000256" key="3">
    <source>
        <dbReference type="ARBA" id="ARBA00022737"/>
    </source>
</evidence>
<name>A0A3P7LML9_DIBLA</name>
<proteinExistence type="predicted"/>
<evidence type="ECO:0000313" key="6">
    <source>
        <dbReference type="EMBL" id="VDN12163.1"/>
    </source>
</evidence>
<evidence type="ECO:0000256" key="4">
    <source>
        <dbReference type="ARBA" id="ARBA00022884"/>
    </source>
</evidence>
<comment type="subcellular location">
    <subcellularLocation>
        <location evidence="1">Cytoplasm</location>
    </subcellularLocation>
</comment>
<keyword evidence="3" id="KW-0677">Repeat</keyword>
<sequence length="187" mass="20741">MIMRDPLTKRSRGFGFVTFVDAASVEKVLETGPHFLDSKKPWKRIQPVAILPQRYDAGRKGETNIDVGTGENLPRQSTFSSIECRSAHISFVAKFPVRQLLVLLTSNSIFLPSQIDPKLAVPRKPAPNLRAMTKTNKVFIGGVATSTTNEELKDYFCQFGKVSPASLSVVFHAIAWFALSARGDVFR</sequence>
<dbReference type="Pfam" id="PF00076">
    <property type="entry name" value="RRM_1"/>
    <property type="match status" value="2"/>
</dbReference>
<dbReference type="InterPro" id="IPR000504">
    <property type="entry name" value="RRM_dom"/>
</dbReference>
<dbReference type="GO" id="GO:0005737">
    <property type="term" value="C:cytoplasm"/>
    <property type="evidence" value="ECO:0007669"/>
    <property type="project" value="UniProtKB-SubCell"/>
</dbReference>
<evidence type="ECO:0000313" key="7">
    <source>
        <dbReference type="Proteomes" id="UP000281553"/>
    </source>
</evidence>
<dbReference type="PANTHER" id="PTHR48032">
    <property type="entry name" value="RNA-BINDING PROTEIN MUSASHI HOMOLOG RBP6"/>
    <property type="match status" value="1"/>
</dbReference>
<feature type="domain" description="RRM" evidence="5">
    <location>
        <begin position="138"/>
        <end position="168"/>
    </location>
</feature>
<dbReference type="EMBL" id="UYRU01053211">
    <property type="protein sequence ID" value="VDN12163.1"/>
    <property type="molecule type" value="Genomic_DNA"/>
</dbReference>
<dbReference type="AlphaFoldDB" id="A0A3P7LML9"/>
<evidence type="ECO:0000259" key="5">
    <source>
        <dbReference type="Pfam" id="PF00076"/>
    </source>
</evidence>
<protein>
    <recommendedName>
        <fullName evidence="5">RRM domain-containing protein</fullName>
    </recommendedName>
</protein>
<evidence type="ECO:0000256" key="2">
    <source>
        <dbReference type="ARBA" id="ARBA00022490"/>
    </source>
</evidence>
<gene>
    <name evidence="6" type="ORF">DILT_LOCUS7994</name>
</gene>
<reference evidence="6 7" key="1">
    <citation type="submission" date="2018-11" db="EMBL/GenBank/DDBJ databases">
        <authorList>
            <consortium name="Pathogen Informatics"/>
        </authorList>
    </citation>
    <scope>NUCLEOTIDE SEQUENCE [LARGE SCALE GENOMIC DNA]</scope>
</reference>
<dbReference type="InterPro" id="IPR035979">
    <property type="entry name" value="RBD_domain_sf"/>
</dbReference>
<accession>A0A3P7LML9</accession>
<dbReference type="Proteomes" id="UP000281553">
    <property type="component" value="Unassembled WGS sequence"/>
</dbReference>
<dbReference type="SUPFAM" id="SSF54928">
    <property type="entry name" value="RNA-binding domain, RBD"/>
    <property type="match status" value="1"/>
</dbReference>
<evidence type="ECO:0000256" key="1">
    <source>
        <dbReference type="ARBA" id="ARBA00004496"/>
    </source>
</evidence>